<dbReference type="SUPFAM" id="SSF53756">
    <property type="entry name" value="UDP-Glycosyltransferase/glycogen phosphorylase"/>
    <property type="match status" value="1"/>
</dbReference>
<dbReference type="Proteomes" id="UP000095706">
    <property type="component" value="Unassembled WGS sequence"/>
</dbReference>
<dbReference type="Gene3D" id="3.40.50.2000">
    <property type="entry name" value="Glycogen Phosphorylase B"/>
    <property type="match status" value="2"/>
</dbReference>
<proteinExistence type="predicted"/>
<keyword evidence="2" id="KW-0808">Transferase</keyword>
<accession>A0A174F7M2</accession>
<reference evidence="2 3" key="1">
    <citation type="submission" date="2015-09" db="EMBL/GenBank/DDBJ databases">
        <authorList>
            <consortium name="Pathogen Informatics"/>
        </authorList>
    </citation>
    <scope>NUCLEOTIDE SEQUENCE [LARGE SCALE GENOMIC DNA]</scope>
    <source>
        <strain evidence="2 3">2789STDY5608849</strain>
    </source>
</reference>
<name>A0A174F7M2_9FIRM</name>
<dbReference type="GO" id="GO:0016757">
    <property type="term" value="F:glycosyltransferase activity"/>
    <property type="evidence" value="ECO:0007669"/>
    <property type="project" value="InterPro"/>
</dbReference>
<dbReference type="PANTHER" id="PTHR12526:SF628">
    <property type="entry name" value="MANNOSYLGLUCOSYLGLYCERATE SYNTHASE"/>
    <property type="match status" value="1"/>
</dbReference>
<dbReference type="CDD" id="cd03811">
    <property type="entry name" value="GT4_GT28_WabH-like"/>
    <property type="match status" value="1"/>
</dbReference>
<evidence type="ECO:0000259" key="1">
    <source>
        <dbReference type="Pfam" id="PF00534"/>
    </source>
</evidence>
<dbReference type="RefSeq" id="WP_055227925.1">
    <property type="nucleotide sequence ID" value="NZ_CYYV01000009.1"/>
</dbReference>
<protein>
    <submittedName>
        <fullName evidence="2">Colanic acid biosynthesis glycosyltransferase WcaL</fullName>
    </submittedName>
</protein>
<dbReference type="AlphaFoldDB" id="A0A174F7M2"/>
<dbReference type="Pfam" id="PF00534">
    <property type="entry name" value="Glycos_transf_1"/>
    <property type="match status" value="1"/>
</dbReference>
<sequence length="399" mass="46085">MKRTMLLVSHALELGGAERSLIGFLEALDESKWEIDLFLLRQEGELMDAIPDKVHLLPQKAAYTVLAHPMKATLKEGHVLLTMARLYGKTAAAIYDHKHNYRDSDVNLEYSHKYTSPFMPRIQPQKEYDLAVSFLTPHYIVTKKVNAKKKIAWIHTDYSQVQIDILSETKMWKAYDYIASISEAVTKEFLKKFPTLKNRMILIKNILPEQLIKRQAESFSVEKEMNASGIKILSIGRFCYAKNFDNVPDICRQIRQNGLEVTWYLIGFGKNEKQIRKRICEMGMKQYVKILGKKENPYPYIRACDVYVQPSRYEGNCVAVREAQMLGKPVIITGYPTAESQLRNGIDGIIVPLENRACGEKISEILREPKRLEKLVQECRKKDYSNRQEINKIECICRG</sequence>
<dbReference type="PANTHER" id="PTHR12526">
    <property type="entry name" value="GLYCOSYLTRANSFERASE"/>
    <property type="match status" value="1"/>
</dbReference>
<organism evidence="2 3">
    <name type="scientific">Fusicatenibacter saccharivorans</name>
    <dbReference type="NCBI Taxonomy" id="1150298"/>
    <lineage>
        <taxon>Bacteria</taxon>
        <taxon>Bacillati</taxon>
        <taxon>Bacillota</taxon>
        <taxon>Clostridia</taxon>
        <taxon>Lachnospirales</taxon>
        <taxon>Lachnospiraceae</taxon>
        <taxon>Fusicatenibacter</taxon>
    </lineage>
</organism>
<feature type="domain" description="Glycosyl transferase family 1" evidence="1">
    <location>
        <begin position="226"/>
        <end position="381"/>
    </location>
</feature>
<gene>
    <name evidence="2" type="ORF">ERS852406_01994</name>
</gene>
<evidence type="ECO:0000313" key="2">
    <source>
        <dbReference type="EMBL" id="CUO44928.1"/>
    </source>
</evidence>
<dbReference type="InterPro" id="IPR001296">
    <property type="entry name" value="Glyco_trans_1"/>
</dbReference>
<evidence type="ECO:0000313" key="3">
    <source>
        <dbReference type="Proteomes" id="UP000095706"/>
    </source>
</evidence>
<dbReference type="EMBL" id="CYYV01000009">
    <property type="protein sequence ID" value="CUO44928.1"/>
    <property type="molecule type" value="Genomic_DNA"/>
</dbReference>